<evidence type="ECO:0000256" key="1">
    <source>
        <dbReference type="ARBA" id="ARBA00000832"/>
    </source>
</evidence>
<dbReference type="UniPathway" id="UPA00115">
    <property type="reaction ID" value="UER00409"/>
</dbReference>
<gene>
    <name evidence="7" type="primary">pgl</name>
    <name evidence="9" type="ORF">SAMN02927928_1681</name>
</gene>
<dbReference type="GO" id="GO:0005975">
    <property type="term" value="P:carbohydrate metabolic process"/>
    <property type="evidence" value="ECO:0007669"/>
    <property type="project" value="UniProtKB-UniRule"/>
</dbReference>
<dbReference type="NCBIfam" id="TIGR01198">
    <property type="entry name" value="pgl"/>
    <property type="match status" value="1"/>
</dbReference>
<protein>
    <recommendedName>
        <fullName evidence="6 7">6-phosphogluconolactonase</fullName>
        <shortName evidence="7">6PGL</shortName>
        <ecNumber evidence="5 7">3.1.1.31</ecNumber>
    </recommendedName>
</protein>
<feature type="domain" description="Glucosamine/galactosamine-6-phosphate isomerase" evidence="8">
    <location>
        <begin position="36"/>
        <end position="249"/>
    </location>
</feature>
<dbReference type="EC" id="3.1.1.31" evidence="5 7"/>
<evidence type="ECO:0000256" key="5">
    <source>
        <dbReference type="ARBA" id="ARBA00013198"/>
    </source>
</evidence>
<evidence type="ECO:0000256" key="2">
    <source>
        <dbReference type="ARBA" id="ARBA00002681"/>
    </source>
</evidence>
<comment type="similarity">
    <text evidence="4 7">Belongs to the glucosamine/galactosamine-6-phosphate isomerase family. 6-phosphogluconolactonase subfamily.</text>
</comment>
<dbReference type="Proteomes" id="UP000199150">
    <property type="component" value="Unassembled WGS sequence"/>
</dbReference>
<comment type="function">
    <text evidence="2 7">Hydrolysis of 6-phosphogluconolactone to 6-phosphogluconate.</text>
</comment>
<dbReference type="RefSeq" id="WP_090646377.1">
    <property type="nucleotide sequence ID" value="NZ_CBCRYE010000004.1"/>
</dbReference>
<reference evidence="10" key="1">
    <citation type="submission" date="2016-10" db="EMBL/GenBank/DDBJ databases">
        <authorList>
            <person name="Varghese N."/>
            <person name="Submissions S."/>
        </authorList>
    </citation>
    <scope>NUCLEOTIDE SEQUENCE [LARGE SCALE GENOMIC DNA]</scope>
    <source>
        <strain evidence="10">CGMCC 1.3431</strain>
    </source>
</reference>
<keyword evidence="10" id="KW-1185">Reference proteome</keyword>
<dbReference type="InterPro" id="IPR006148">
    <property type="entry name" value="Glc/Gal-6P_isomerase"/>
</dbReference>
<dbReference type="OrthoDB" id="9810967at2"/>
<dbReference type="GO" id="GO:0006098">
    <property type="term" value="P:pentose-phosphate shunt"/>
    <property type="evidence" value="ECO:0007669"/>
    <property type="project" value="UniProtKB-UniPathway"/>
</dbReference>
<evidence type="ECO:0000313" key="9">
    <source>
        <dbReference type="EMBL" id="SCW53310.1"/>
    </source>
</evidence>
<evidence type="ECO:0000256" key="6">
    <source>
        <dbReference type="ARBA" id="ARBA00020337"/>
    </source>
</evidence>
<evidence type="ECO:0000259" key="8">
    <source>
        <dbReference type="Pfam" id="PF01182"/>
    </source>
</evidence>
<organism evidence="9 10">
    <name type="scientific">Asticcacaulis taihuensis</name>
    <dbReference type="NCBI Taxonomy" id="260084"/>
    <lineage>
        <taxon>Bacteria</taxon>
        <taxon>Pseudomonadati</taxon>
        <taxon>Pseudomonadota</taxon>
        <taxon>Alphaproteobacteria</taxon>
        <taxon>Caulobacterales</taxon>
        <taxon>Caulobacteraceae</taxon>
        <taxon>Asticcacaulis</taxon>
    </lineage>
</organism>
<dbReference type="SUPFAM" id="SSF100950">
    <property type="entry name" value="NagB/RpiA/CoA transferase-like"/>
    <property type="match status" value="1"/>
</dbReference>
<dbReference type="EMBL" id="FMTS01000002">
    <property type="protein sequence ID" value="SCW53310.1"/>
    <property type="molecule type" value="Genomic_DNA"/>
</dbReference>
<dbReference type="InterPro" id="IPR005900">
    <property type="entry name" value="6-phosphogluconolactonase_DevB"/>
</dbReference>
<dbReference type="GO" id="GO:0017057">
    <property type="term" value="F:6-phosphogluconolactonase activity"/>
    <property type="evidence" value="ECO:0007669"/>
    <property type="project" value="UniProtKB-UniRule"/>
</dbReference>
<dbReference type="AlphaFoldDB" id="A0A1G4R932"/>
<proteinExistence type="inferred from homology"/>
<comment type="catalytic activity">
    <reaction evidence="1 7">
        <text>6-phospho-D-glucono-1,5-lactone + H2O = 6-phospho-D-gluconate + H(+)</text>
        <dbReference type="Rhea" id="RHEA:12556"/>
        <dbReference type="ChEBI" id="CHEBI:15377"/>
        <dbReference type="ChEBI" id="CHEBI:15378"/>
        <dbReference type="ChEBI" id="CHEBI:57955"/>
        <dbReference type="ChEBI" id="CHEBI:58759"/>
        <dbReference type="EC" id="3.1.1.31"/>
    </reaction>
</comment>
<evidence type="ECO:0000256" key="3">
    <source>
        <dbReference type="ARBA" id="ARBA00004961"/>
    </source>
</evidence>
<evidence type="ECO:0000256" key="7">
    <source>
        <dbReference type="RuleBase" id="RU365095"/>
    </source>
</evidence>
<dbReference type="PANTHER" id="PTHR11054">
    <property type="entry name" value="6-PHOSPHOGLUCONOLACTONASE"/>
    <property type="match status" value="1"/>
</dbReference>
<dbReference type="Pfam" id="PF01182">
    <property type="entry name" value="Glucosamine_iso"/>
    <property type="match status" value="1"/>
</dbReference>
<accession>A0A1G4R932</accession>
<dbReference type="PANTHER" id="PTHR11054:SF0">
    <property type="entry name" value="6-PHOSPHOGLUCONOLACTONASE"/>
    <property type="match status" value="1"/>
</dbReference>
<name>A0A1G4R932_9CAUL</name>
<dbReference type="Gene3D" id="3.40.50.1360">
    <property type="match status" value="1"/>
</dbReference>
<sequence length="263" mass="28810">MTEAAHKLNVSEDVLTWNAHGKTVTVHCFANTQRAGTYIADAIADSLRQAIDARTKAVWIGCGGTTPKPIYQHLIHAELDWSKVTLAQVDERVVPVDEAASNTRMMREALAPVLADKDHTGMKFLTLIQDIDDQAACAEKAEKALRDLNGGEAPRFDFALMGMGPDTHYASIFPHNPINAEVYTTERLVLPVQPHTDGSEPKLPRITLSVPAINNSRRILFYITGQAKLDALKSATEDTDPYTSPIGAFIAQCPTDVEFVWAS</sequence>
<evidence type="ECO:0000256" key="4">
    <source>
        <dbReference type="ARBA" id="ARBA00010662"/>
    </source>
</evidence>
<evidence type="ECO:0000313" key="10">
    <source>
        <dbReference type="Proteomes" id="UP000199150"/>
    </source>
</evidence>
<dbReference type="InterPro" id="IPR039104">
    <property type="entry name" value="6PGL"/>
</dbReference>
<keyword evidence="7" id="KW-0378">Hydrolase</keyword>
<comment type="pathway">
    <text evidence="3 7">Carbohydrate degradation; pentose phosphate pathway; D-ribulose 5-phosphate from D-glucose 6-phosphate (oxidative stage): step 2/3.</text>
</comment>
<dbReference type="InterPro" id="IPR037171">
    <property type="entry name" value="NagB/RpiA_transferase-like"/>
</dbReference>
<dbReference type="CDD" id="cd01400">
    <property type="entry name" value="6PGL"/>
    <property type="match status" value="1"/>
</dbReference>
<dbReference type="STRING" id="260084.SAMN02927928_1681"/>